<evidence type="ECO:0000313" key="2">
    <source>
        <dbReference type="EMBL" id="CAG2227235.1"/>
    </source>
</evidence>
<sequence length="566" mass="64840">MEDRMIIVPSSNTLETLRHLNTDIDIHYKNFCRRSEEYKSFITRSDTNESQQLISDYNEYFVTCVATYRKVNSEIKKKKADLVEQLSQVSSSNGSSKASSKRAKAEAEKTDITRFMYRKDFLLSRFTNFDDKPESYESWRASFQSVTRELGVTPFEEMDLLVKWLGTESSKFAKIIRAANAHDPPRCLQRIYDRLQERYVRCPLHKAGHTLNDCRGFRKYPIQDRQKFLREKRICFKCCETNEHFASNCTVNVKCAVCGNKRHATAMHIDRNTQNRTQADNEKPLAADGGEHSEDNVTVLCTTLVVTSGELPEIATLEVASAYSHLHRISSYLPPLDPSIKVELLIGRDIPEIHHVQEQITGDKGEPFAQRLALGWVVIGEVCLGKVHAPNKISVRKTHVLNDGRCTTFPLCENNIKIRDLKDDIFIRTTNDNKVGLSVEDRQFLSLMDTDFRKDDTGHCLFDPLGFVSPIVISGKILLREVVPPGTDWDEPLSSEHADRWNLWLVSLKSLGNFEIPRMITPESVSTAHHLEIHVFCDASEQAISSVAYLKYVKFRMRLLKRKFTI</sequence>
<dbReference type="EMBL" id="CAJPWZ010001956">
    <property type="protein sequence ID" value="CAG2227235.1"/>
    <property type="molecule type" value="Genomic_DNA"/>
</dbReference>
<accession>A0A8S3TA11</accession>
<gene>
    <name evidence="2" type="ORF">MEDL_40259</name>
</gene>
<organism evidence="2 3">
    <name type="scientific">Mytilus edulis</name>
    <name type="common">Blue mussel</name>
    <dbReference type="NCBI Taxonomy" id="6550"/>
    <lineage>
        <taxon>Eukaryota</taxon>
        <taxon>Metazoa</taxon>
        <taxon>Spiralia</taxon>
        <taxon>Lophotrochozoa</taxon>
        <taxon>Mollusca</taxon>
        <taxon>Bivalvia</taxon>
        <taxon>Autobranchia</taxon>
        <taxon>Pteriomorphia</taxon>
        <taxon>Mytilida</taxon>
        <taxon>Mytiloidea</taxon>
        <taxon>Mytilidae</taxon>
        <taxon>Mytilinae</taxon>
        <taxon>Mytilus</taxon>
    </lineage>
</organism>
<dbReference type="AlphaFoldDB" id="A0A8S3TA11"/>
<dbReference type="OrthoDB" id="6152067at2759"/>
<protein>
    <recommendedName>
        <fullName evidence="4">Peptidase aspartic putative domain-containing protein</fullName>
    </recommendedName>
</protein>
<dbReference type="Proteomes" id="UP000683360">
    <property type="component" value="Unassembled WGS sequence"/>
</dbReference>
<name>A0A8S3TA11_MYTED</name>
<keyword evidence="3" id="KW-1185">Reference proteome</keyword>
<evidence type="ECO:0000313" key="3">
    <source>
        <dbReference type="Proteomes" id="UP000683360"/>
    </source>
</evidence>
<dbReference type="InterPro" id="IPR008042">
    <property type="entry name" value="Retrotrans_Pao"/>
</dbReference>
<reference evidence="2" key="1">
    <citation type="submission" date="2021-03" db="EMBL/GenBank/DDBJ databases">
        <authorList>
            <person name="Bekaert M."/>
        </authorList>
    </citation>
    <scope>NUCLEOTIDE SEQUENCE</scope>
</reference>
<evidence type="ECO:0000256" key="1">
    <source>
        <dbReference type="SAM" id="MobiDB-lite"/>
    </source>
</evidence>
<feature type="region of interest" description="Disordered" evidence="1">
    <location>
        <begin position="272"/>
        <end position="292"/>
    </location>
</feature>
<proteinExistence type="predicted"/>
<dbReference type="PANTHER" id="PTHR47331">
    <property type="entry name" value="PHD-TYPE DOMAIN-CONTAINING PROTEIN"/>
    <property type="match status" value="1"/>
</dbReference>
<evidence type="ECO:0008006" key="4">
    <source>
        <dbReference type="Google" id="ProtNLM"/>
    </source>
</evidence>
<dbReference type="PANTHER" id="PTHR47331:SF6">
    <property type="entry name" value="DOUBLECORTIN DOMAIN-CONTAINING PROTEIN"/>
    <property type="match status" value="1"/>
</dbReference>
<comment type="caution">
    <text evidence="2">The sequence shown here is derived from an EMBL/GenBank/DDBJ whole genome shotgun (WGS) entry which is preliminary data.</text>
</comment>
<dbReference type="Pfam" id="PF05380">
    <property type="entry name" value="Peptidase_A17"/>
    <property type="match status" value="1"/>
</dbReference>